<sequence length="148" mass="16153">MQRLKLKAAALVYAAASLAVAVVPASASASTAQEPRGDVVVIDCFSKPQVRPSDFLIACGDGNSGLTQLKWTNWGQTTATGRGLNFVNDCKPYCAAGKFHSYPVEVTLEQPKPWPKDPGQQRYTQMRLVFTDGRPAHLAEDVTYKLWP</sequence>
<gene>
    <name evidence="1" type="ORF">WKI58_13470</name>
</gene>
<dbReference type="Proteomes" id="UP001375539">
    <property type="component" value="Unassembled WGS sequence"/>
</dbReference>
<reference evidence="1" key="1">
    <citation type="submission" date="2024-03" db="EMBL/GenBank/DDBJ databases">
        <title>Novel Streptomyces species of biotechnological and ecological value are a feature of Machair soil.</title>
        <authorList>
            <person name="Prole J.R."/>
            <person name="Goodfellow M."/>
            <person name="Allenby N."/>
            <person name="Ward A.C."/>
        </authorList>
    </citation>
    <scope>NUCLEOTIDE SEQUENCE</scope>
    <source>
        <strain evidence="1">MS1.AVA.4</strain>
    </source>
</reference>
<accession>A0ACC6QGP0</accession>
<protein>
    <submittedName>
        <fullName evidence="1">Uncharacterized protein</fullName>
    </submittedName>
</protein>
<evidence type="ECO:0000313" key="1">
    <source>
        <dbReference type="EMBL" id="MEJ8657521.1"/>
    </source>
</evidence>
<comment type="caution">
    <text evidence="1">The sequence shown here is derived from an EMBL/GenBank/DDBJ whole genome shotgun (WGS) entry which is preliminary data.</text>
</comment>
<keyword evidence="2" id="KW-1185">Reference proteome</keyword>
<dbReference type="EMBL" id="JBBKAI010000002">
    <property type="protein sequence ID" value="MEJ8657521.1"/>
    <property type="molecule type" value="Genomic_DNA"/>
</dbReference>
<proteinExistence type="predicted"/>
<name>A0ACC6QGP0_9ACTN</name>
<evidence type="ECO:0000313" key="2">
    <source>
        <dbReference type="Proteomes" id="UP001375539"/>
    </source>
</evidence>
<organism evidence="1 2">
    <name type="scientific">Streptomyces pratisoli</name>
    <dbReference type="NCBI Taxonomy" id="3139917"/>
    <lineage>
        <taxon>Bacteria</taxon>
        <taxon>Bacillati</taxon>
        <taxon>Actinomycetota</taxon>
        <taxon>Actinomycetes</taxon>
        <taxon>Kitasatosporales</taxon>
        <taxon>Streptomycetaceae</taxon>
        <taxon>Streptomyces</taxon>
    </lineage>
</organism>